<evidence type="ECO:0000313" key="1">
    <source>
        <dbReference type="EMBL" id="CCX33231.1"/>
    </source>
</evidence>
<protein>
    <submittedName>
        <fullName evidence="1">Uncharacterized protein</fullName>
    </submittedName>
</protein>
<organism evidence="1 2">
    <name type="scientific">Pyronema omphalodes (strain CBS 100304)</name>
    <name type="common">Pyronema confluens</name>
    <dbReference type="NCBI Taxonomy" id="1076935"/>
    <lineage>
        <taxon>Eukaryota</taxon>
        <taxon>Fungi</taxon>
        <taxon>Dikarya</taxon>
        <taxon>Ascomycota</taxon>
        <taxon>Pezizomycotina</taxon>
        <taxon>Pezizomycetes</taxon>
        <taxon>Pezizales</taxon>
        <taxon>Pyronemataceae</taxon>
        <taxon>Pyronema</taxon>
    </lineage>
</organism>
<dbReference type="Proteomes" id="UP000018144">
    <property type="component" value="Unassembled WGS sequence"/>
</dbReference>
<dbReference type="AlphaFoldDB" id="U4LW60"/>
<reference evidence="1 2" key="1">
    <citation type="journal article" date="2013" name="PLoS Genet.">
        <title>The genome and development-dependent transcriptomes of Pyronema confluens: a window into fungal evolution.</title>
        <authorList>
            <person name="Traeger S."/>
            <person name="Altegoer F."/>
            <person name="Freitag M."/>
            <person name="Gabaldon T."/>
            <person name="Kempken F."/>
            <person name="Kumar A."/>
            <person name="Marcet-Houben M."/>
            <person name="Poggeler S."/>
            <person name="Stajich J.E."/>
            <person name="Nowrousian M."/>
        </authorList>
    </citation>
    <scope>NUCLEOTIDE SEQUENCE [LARGE SCALE GENOMIC DNA]</scope>
    <source>
        <strain evidence="2">CBS 100304</strain>
        <tissue evidence="1">Vegetative mycelium</tissue>
    </source>
</reference>
<evidence type="ECO:0000313" key="2">
    <source>
        <dbReference type="Proteomes" id="UP000018144"/>
    </source>
</evidence>
<dbReference type="EMBL" id="HF936042">
    <property type="protein sequence ID" value="CCX33231.1"/>
    <property type="molecule type" value="Genomic_DNA"/>
</dbReference>
<name>U4LW60_PYROM</name>
<gene>
    <name evidence="1" type="ORF">PCON_14271</name>
</gene>
<proteinExistence type="predicted"/>
<sequence length="89" mass="9581">MIEITRIIRQLRIEMLCSLLGIDIRKCLRCYWGIGIRSVLTVLQASVCRTNRSTRALSVRPAPASASTIVAAPTLSVISGAASAEPEAI</sequence>
<accession>U4LW60</accession>
<keyword evidence="2" id="KW-1185">Reference proteome</keyword>